<name>A0A1T4MNP8_9FIRM</name>
<reference evidence="14 15" key="1">
    <citation type="submission" date="2017-02" db="EMBL/GenBank/DDBJ databases">
        <authorList>
            <person name="Peterson S.W."/>
        </authorList>
    </citation>
    <scope>NUCLEOTIDE SEQUENCE [LARGE SCALE GENOMIC DNA]</scope>
    <source>
        <strain evidence="14 15">ATCC 17233</strain>
    </source>
</reference>
<evidence type="ECO:0000256" key="1">
    <source>
        <dbReference type="ARBA" id="ARBA00002290"/>
    </source>
</evidence>
<comment type="similarity">
    <text evidence="2 13">Belongs to the heat shock protein 70 family.</text>
</comment>
<dbReference type="FunFam" id="3.30.420.40:FF:000071">
    <property type="entry name" value="Molecular chaperone DnaK"/>
    <property type="match status" value="1"/>
</dbReference>
<keyword evidence="15" id="KW-1185">Reference proteome</keyword>
<evidence type="ECO:0000256" key="13">
    <source>
        <dbReference type="RuleBase" id="RU003322"/>
    </source>
</evidence>
<keyword evidence="7 13" id="KW-0067">ATP-binding</keyword>
<evidence type="ECO:0000313" key="14">
    <source>
        <dbReference type="EMBL" id="SJZ68501.1"/>
    </source>
</evidence>
<dbReference type="Gene3D" id="2.60.34.10">
    <property type="entry name" value="Substrate Binding Domain Of DNAk, Chain A, domain 1"/>
    <property type="match status" value="1"/>
</dbReference>
<evidence type="ECO:0000256" key="6">
    <source>
        <dbReference type="ARBA" id="ARBA00022741"/>
    </source>
</evidence>
<dbReference type="PANTHER" id="PTHR19375">
    <property type="entry name" value="HEAT SHOCK PROTEIN 70KDA"/>
    <property type="match status" value="1"/>
</dbReference>
<dbReference type="OrthoDB" id="9766019at2"/>
<protein>
    <recommendedName>
        <fullName evidence="3">Chaperone protein DnaK</fullName>
    </recommendedName>
    <alternativeName>
        <fullName evidence="4">Chaperone protein dnaK</fullName>
    </alternativeName>
    <alternativeName>
        <fullName evidence="12">HSP70</fullName>
    </alternativeName>
    <alternativeName>
        <fullName evidence="11">Heat shock 70 kDa protein</fullName>
    </alternativeName>
    <alternativeName>
        <fullName evidence="10">Heat shock protein 70</fullName>
    </alternativeName>
</protein>
<dbReference type="RefSeq" id="WP_078787141.1">
    <property type="nucleotide sequence ID" value="NZ_FMTO01000006.1"/>
</dbReference>
<gene>
    <name evidence="14" type="ORF">SAMN02745110_01302</name>
</gene>
<evidence type="ECO:0000256" key="11">
    <source>
        <dbReference type="ARBA" id="ARBA00030945"/>
    </source>
</evidence>
<dbReference type="SUPFAM" id="SSF100920">
    <property type="entry name" value="Heat shock protein 70kD (HSP70), peptide-binding domain"/>
    <property type="match status" value="1"/>
</dbReference>
<evidence type="ECO:0000256" key="4">
    <source>
        <dbReference type="ARBA" id="ARBA00017249"/>
    </source>
</evidence>
<evidence type="ECO:0000256" key="5">
    <source>
        <dbReference type="ARBA" id="ARBA00022553"/>
    </source>
</evidence>
<dbReference type="SUPFAM" id="SSF53067">
    <property type="entry name" value="Actin-like ATPase domain"/>
    <property type="match status" value="2"/>
</dbReference>
<keyword evidence="8" id="KW-0346">Stress response</keyword>
<keyword evidence="9" id="KW-0143">Chaperone</keyword>
<dbReference type="PRINTS" id="PR00301">
    <property type="entry name" value="HEATSHOCK70"/>
</dbReference>
<dbReference type="AlphaFoldDB" id="A0A1T4MNP8"/>
<sequence length="563" mass="62791">MIIGIDLGTTNSLAAYYTENGPVIIPNRLGKRLTPSVVSIDSEGVVYIGETAKERMALYPDTCASVFKRDMGSDKKYVLSGKGYTAVELSSLVLKSLKEDAEVFLGEEVTEAVISVPAYFNDVRRKATKRAGEMAGLKVERIISEPTAAAIAYGLTSDNKPAKNLVFDLGGGTFDVSILDYFHPILEVRAVAGDNYLGGEDFTNVIEKIFYEKNPGINKDELSVKERENVHREAEKAKITLSDEAEAVMKCHIGDSIVETTITLSQYERDCEDLFERIRIPVKRALSDAMLKISDINKIVLVGGATKQTSIRSFVSKLFKTFPDTSINPDEAVALGAAIQGAIKERNESIREVIMTDVCSFTLGTSVTVDLGDHHLESGHYCPILERNTVIPASRTERLYTVSDNQEHIKVDILQGESRIAKNNLLLGVLEIKVPKAKAGEEAIDVTYTYDINSILEVEVKSVSTGQKERCIIKGQYTEMTDEEIEARLKELAYLKIHPRDQEENKLVLLRMERLYEESLGQDRAVLENATHKFELALSTQDKRVIEQERKKLTEFMDEWEGK</sequence>
<keyword evidence="6 13" id="KW-0547">Nucleotide-binding</keyword>
<dbReference type="Pfam" id="PF00012">
    <property type="entry name" value="HSP70"/>
    <property type="match status" value="1"/>
</dbReference>
<evidence type="ECO:0000256" key="8">
    <source>
        <dbReference type="ARBA" id="ARBA00023016"/>
    </source>
</evidence>
<evidence type="ECO:0000256" key="10">
    <source>
        <dbReference type="ARBA" id="ARBA00030019"/>
    </source>
</evidence>
<evidence type="ECO:0000313" key="15">
    <source>
        <dbReference type="Proteomes" id="UP000189857"/>
    </source>
</evidence>
<accession>A0A1T4MNP8</accession>
<dbReference type="Gene3D" id="3.30.420.40">
    <property type="match status" value="2"/>
</dbReference>
<comment type="function">
    <text evidence="1">Acts as a chaperone.</text>
</comment>
<evidence type="ECO:0000256" key="12">
    <source>
        <dbReference type="ARBA" id="ARBA00033103"/>
    </source>
</evidence>
<dbReference type="InterPro" id="IPR018181">
    <property type="entry name" value="Heat_shock_70_CS"/>
</dbReference>
<dbReference type="Gene3D" id="3.90.640.10">
    <property type="entry name" value="Actin, Chain A, domain 4"/>
    <property type="match status" value="1"/>
</dbReference>
<dbReference type="PROSITE" id="PS00297">
    <property type="entry name" value="HSP70_1"/>
    <property type="match status" value="1"/>
</dbReference>
<dbReference type="InterPro" id="IPR043129">
    <property type="entry name" value="ATPase_NBD"/>
</dbReference>
<evidence type="ECO:0000256" key="7">
    <source>
        <dbReference type="ARBA" id="ARBA00022840"/>
    </source>
</evidence>
<evidence type="ECO:0000256" key="2">
    <source>
        <dbReference type="ARBA" id="ARBA00007381"/>
    </source>
</evidence>
<dbReference type="Proteomes" id="UP000189857">
    <property type="component" value="Unassembled WGS sequence"/>
</dbReference>
<dbReference type="InterPro" id="IPR013126">
    <property type="entry name" value="Hsp_70_fam"/>
</dbReference>
<dbReference type="InterPro" id="IPR029047">
    <property type="entry name" value="HSP70_peptide-bd_sf"/>
</dbReference>
<keyword evidence="5" id="KW-0597">Phosphoprotein</keyword>
<evidence type="ECO:0000256" key="3">
    <source>
        <dbReference type="ARBA" id="ARBA00014415"/>
    </source>
</evidence>
<dbReference type="GO" id="GO:0005524">
    <property type="term" value="F:ATP binding"/>
    <property type="evidence" value="ECO:0007669"/>
    <property type="project" value="UniProtKB-KW"/>
</dbReference>
<proteinExistence type="inferred from homology"/>
<evidence type="ECO:0000256" key="9">
    <source>
        <dbReference type="ARBA" id="ARBA00023186"/>
    </source>
</evidence>
<dbReference type="GO" id="GO:0140662">
    <property type="term" value="F:ATP-dependent protein folding chaperone"/>
    <property type="evidence" value="ECO:0007669"/>
    <property type="project" value="InterPro"/>
</dbReference>
<dbReference type="EMBL" id="FUXA01000007">
    <property type="protein sequence ID" value="SJZ68501.1"/>
    <property type="molecule type" value="Genomic_DNA"/>
</dbReference>
<dbReference type="PROSITE" id="PS00329">
    <property type="entry name" value="HSP70_2"/>
    <property type="match status" value="1"/>
</dbReference>
<organism evidence="14 15">
    <name type="scientific">Eubacterium ruminantium</name>
    <dbReference type="NCBI Taxonomy" id="42322"/>
    <lineage>
        <taxon>Bacteria</taxon>
        <taxon>Bacillati</taxon>
        <taxon>Bacillota</taxon>
        <taxon>Clostridia</taxon>
        <taxon>Eubacteriales</taxon>
        <taxon>Eubacteriaceae</taxon>
        <taxon>Eubacterium</taxon>
    </lineage>
</organism>